<keyword evidence="4 7" id="KW-0812">Transmembrane</keyword>
<sequence>MESLLSDHLSTWLSSHQSWLGPVIFAIALLESLAIAGLLVPGVVLLFAVTAIAGSSDMSIPVMLGWAFAGAVCGDLLSFVLGRLFHQDIRRLRLFQRYPQWIDQGEGFFRRYGMMSVLIGRFFGPVRPIIPMIAGMFDMPFWRFLAVSLLSALAWAPIYALPGYTAGHALTWPVPQFFWPQTLALTGALAGLGLLCLWLLKAQHRWSNLACAALLLLGAVSLPVVEPWLEVVLFTSEYWISQRAPLLGWHAWLTPLTDLDTTLWLLVPGLAWLTLLSPYRQPLFALLTLVIALGLGWLLEMSQPALILTGQWTWLVVVAICLGRDQGFWMRCLWLLYPLLLGAPLAFASLVITDTSILSMLQALLLALSASALASWAVERGAPMHRSQRWRNLVLLAWAPLVILSGLH</sequence>
<evidence type="ECO:0000259" key="8">
    <source>
        <dbReference type="Pfam" id="PF09335"/>
    </source>
</evidence>
<feature type="transmembrane region" description="Helical" evidence="7">
    <location>
        <begin position="305"/>
        <end position="322"/>
    </location>
</feature>
<evidence type="ECO:0000256" key="7">
    <source>
        <dbReference type="SAM" id="Phobius"/>
    </source>
</evidence>
<feature type="transmembrane region" description="Helical" evidence="7">
    <location>
        <begin position="141"/>
        <end position="158"/>
    </location>
</feature>
<evidence type="ECO:0000313" key="9">
    <source>
        <dbReference type="EMBL" id="AQZ94899.1"/>
    </source>
</evidence>
<feature type="transmembrane region" description="Helical" evidence="7">
    <location>
        <begin position="358"/>
        <end position="378"/>
    </location>
</feature>
<feature type="transmembrane region" description="Helical" evidence="7">
    <location>
        <begin position="390"/>
        <end position="407"/>
    </location>
</feature>
<dbReference type="RefSeq" id="WP_080049752.1">
    <property type="nucleotide sequence ID" value="NZ_CP020100.1"/>
</dbReference>
<feature type="transmembrane region" description="Helical" evidence="7">
    <location>
        <begin position="249"/>
        <end position="276"/>
    </location>
</feature>
<dbReference type="STRING" id="1931241.BVH74_09120"/>
<keyword evidence="10" id="KW-1185">Reference proteome</keyword>
<feature type="transmembrane region" description="Helical" evidence="7">
    <location>
        <begin position="209"/>
        <end position="229"/>
    </location>
</feature>
<evidence type="ECO:0000313" key="10">
    <source>
        <dbReference type="Proteomes" id="UP000243488"/>
    </source>
</evidence>
<keyword evidence="6 7" id="KW-0472">Membrane</keyword>
<feature type="transmembrane region" description="Helical" evidence="7">
    <location>
        <begin position="20"/>
        <end position="53"/>
    </location>
</feature>
<evidence type="ECO:0000256" key="6">
    <source>
        <dbReference type="ARBA" id="ARBA00023136"/>
    </source>
</evidence>
<dbReference type="InterPro" id="IPR032816">
    <property type="entry name" value="VTT_dom"/>
</dbReference>
<organism evidence="9 10">
    <name type="scientific">Halopseudomonas phragmitis</name>
    <dbReference type="NCBI Taxonomy" id="1931241"/>
    <lineage>
        <taxon>Bacteria</taxon>
        <taxon>Pseudomonadati</taxon>
        <taxon>Pseudomonadota</taxon>
        <taxon>Gammaproteobacteria</taxon>
        <taxon>Pseudomonadales</taxon>
        <taxon>Pseudomonadaceae</taxon>
        <taxon>Halopseudomonas</taxon>
    </lineage>
</organism>
<dbReference type="GO" id="GO:0005886">
    <property type="term" value="C:plasma membrane"/>
    <property type="evidence" value="ECO:0007669"/>
    <property type="project" value="UniProtKB-SubCell"/>
</dbReference>
<evidence type="ECO:0000256" key="1">
    <source>
        <dbReference type="ARBA" id="ARBA00004651"/>
    </source>
</evidence>
<keyword evidence="5 7" id="KW-1133">Transmembrane helix</keyword>
<feature type="transmembrane region" description="Helical" evidence="7">
    <location>
        <begin position="283"/>
        <end position="299"/>
    </location>
</feature>
<feature type="domain" description="VTT" evidence="8">
    <location>
        <begin position="40"/>
        <end position="164"/>
    </location>
</feature>
<comment type="similarity">
    <text evidence="2">Belongs to the DedA family.</text>
</comment>
<dbReference type="InterPro" id="IPR032818">
    <property type="entry name" value="DedA-like"/>
</dbReference>
<dbReference type="EMBL" id="CP020100">
    <property type="protein sequence ID" value="AQZ94899.1"/>
    <property type="molecule type" value="Genomic_DNA"/>
</dbReference>
<evidence type="ECO:0000256" key="2">
    <source>
        <dbReference type="ARBA" id="ARBA00010792"/>
    </source>
</evidence>
<protein>
    <recommendedName>
        <fullName evidence="8">VTT domain-containing protein</fullName>
    </recommendedName>
</protein>
<name>A0A1V0B4N6_9GAMM</name>
<keyword evidence="3" id="KW-1003">Cell membrane</keyword>
<accession>A0A1V0B4N6</accession>
<dbReference type="PANTHER" id="PTHR30353">
    <property type="entry name" value="INNER MEMBRANE PROTEIN DEDA-RELATED"/>
    <property type="match status" value="1"/>
</dbReference>
<dbReference type="Proteomes" id="UP000243488">
    <property type="component" value="Chromosome"/>
</dbReference>
<gene>
    <name evidence="9" type="ORF">BVH74_09120</name>
</gene>
<evidence type="ECO:0000256" key="4">
    <source>
        <dbReference type="ARBA" id="ARBA00022692"/>
    </source>
</evidence>
<reference evidence="9 10" key="1">
    <citation type="submission" date="2017-03" db="EMBL/GenBank/DDBJ databases">
        <title>Complete genome sequence of the novel DNRA strain Pseudomonas sp. S-6-2 isolated from Chinese polluted river sediment. Journal of Biotechnology.</title>
        <authorList>
            <person name="Li J."/>
            <person name="Xiang F."/>
            <person name="Wang L."/>
            <person name="Xi L."/>
            <person name="Liu J."/>
        </authorList>
    </citation>
    <scope>NUCLEOTIDE SEQUENCE [LARGE SCALE GENOMIC DNA]</scope>
    <source>
        <strain evidence="9 10">S-6-2</strain>
    </source>
</reference>
<proteinExistence type="inferred from homology"/>
<evidence type="ECO:0000256" key="5">
    <source>
        <dbReference type="ARBA" id="ARBA00022989"/>
    </source>
</evidence>
<feature type="transmembrane region" description="Helical" evidence="7">
    <location>
        <begin position="65"/>
        <end position="85"/>
    </location>
</feature>
<comment type="subcellular location">
    <subcellularLocation>
        <location evidence="1">Cell membrane</location>
        <topology evidence="1">Multi-pass membrane protein</topology>
    </subcellularLocation>
</comment>
<feature type="transmembrane region" description="Helical" evidence="7">
    <location>
        <begin position="178"/>
        <end position="200"/>
    </location>
</feature>
<evidence type="ECO:0000256" key="3">
    <source>
        <dbReference type="ARBA" id="ARBA00022475"/>
    </source>
</evidence>
<feature type="transmembrane region" description="Helical" evidence="7">
    <location>
        <begin position="334"/>
        <end position="352"/>
    </location>
</feature>
<dbReference type="PANTHER" id="PTHR30353:SF15">
    <property type="entry name" value="INNER MEMBRANE PROTEIN YABI"/>
    <property type="match status" value="1"/>
</dbReference>
<dbReference type="Pfam" id="PF09335">
    <property type="entry name" value="VTT_dom"/>
    <property type="match status" value="1"/>
</dbReference>
<dbReference type="KEGG" id="ppha:BVH74_09120"/>
<dbReference type="AlphaFoldDB" id="A0A1V0B4N6"/>